<keyword evidence="3" id="KW-1185">Reference proteome</keyword>
<sequence>MGSGSNTSIPSCCQQNSPVPCSLLAAVLLREIRNCLNLQAASSSLPSPTTTPDPTRWTRSATFATMSAFDFCWGLSRGD</sequence>
<reference evidence="1 2" key="1">
    <citation type="journal article" date="2010" name="Nature">
        <title>Genome sequencing and analysis of the model grass Brachypodium distachyon.</title>
        <authorList>
            <consortium name="International Brachypodium Initiative"/>
        </authorList>
    </citation>
    <scope>NUCLEOTIDE SEQUENCE [LARGE SCALE GENOMIC DNA]</scope>
    <source>
        <strain evidence="1 2">Bd21</strain>
    </source>
</reference>
<dbReference type="InParanoid" id="A0A0Q3S4K3"/>
<dbReference type="EMBL" id="CM000880">
    <property type="protein sequence ID" value="KQK20114.1"/>
    <property type="molecule type" value="Genomic_DNA"/>
</dbReference>
<reference evidence="2" key="3">
    <citation type="submission" date="2018-08" db="UniProtKB">
        <authorList>
            <consortium name="EnsemblPlants"/>
        </authorList>
    </citation>
    <scope>IDENTIFICATION</scope>
    <source>
        <strain evidence="2">cv. Bd21</strain>
    </source>
</reference>
<gene>
    <name evidence="1" type="ORF">BRADI_1g52552v3</name>
</gene>
<dbReference type="Gramene" id="KQK20114">
    <property type="protein sequence ID" value="KQK20114"/>
    <property type="gene ID" value="BRADI_1g52552v3"/>
</dbReference>
<organism evidence="1">
    <name type="scientific">Brachypodium distachyon</name>
    <name type="common">Purple false brome</name>
    <name type="synonym">Trachynia distachya</name>
    <dbReference type="NCBI Taxonomy" id="15368"/>
    <lineage>
        <taxon>Eukaryota</taxon>
        <taxon>Viridiplantae</taxon>
        <taxon>Streptophyta</taxon>
        <taxon>Embryophyta</taxon>
        <taxon>Tracheophyta</taxon>
        <taxon>Spermatophyta</taxon>
        <taxon>Magnoliopsida</taxon>
        <taxon>Liliopsida</taxon>
        <taxon>Poales</taxon>
        <taxon>Poaceae</taxon>
        <taxon>BOP clade</taxon>
        <taxon>Pooideae</taxon>
        <taxon>Stipodae</taxon>
        <taxon>Brachypodieae</taxon>
        <taxon>Brachypodium</taxon>
    </lineage>
</organism>
<name>A0A0Q3S4K3_BRADI</name>
<dbReference type="EnsemblPlants" id="KQK20114">
    <property type="protein sequence ID" value="KQK20114"/>
    <property type="gene ID" value="BRADI_1g52552v3"/>
</dbReference>
<evidence type="ECO:0000313" key="1">
    <source>
        <dbReference type="EMBL" id="KQK20114.1"/>
    </source>
</evidence>
<evidence type="ECO:0000313" key="2">
    <source>
        <dbReference type="EnsemblPlants" id="KQK20114"/>
    </source>
</evidence>
<reference evidence="1" key="2">
    <citation type="submission" date="2017-06" db="EMBL/GenBank/DDBJ databases">
        <title>WGS assembly of Brachypodium distachyon.</title>
        <authorList>
            <consortium name="The International Brachypodium Initiative"/>
            <person name="Lucas S."/>
            <person name="Harmon-Smith M."/>
            <person name="Lail K."/>
            <person name="Tice H."/>
            <person name="Grimwood J."/>
            <person name="Bruce D."/>
            <person name="Barry K."/>
            <person name="Shu S."/>
            <person name="Lindquist E."/>
            <person name="Wang M."/>
            <person name="Pitluck S."/>
            <person name="Vogel J.P."/>
            <person name="Garvin D.F."/>
            <person name="Mockler T.C."/>
            <person name="Schmutz J."/>
            <person name="Rokhsar D."/>
            <person name="Bevan M.W."/>
        </authorList>
    </citation>
    <scope>NUCLEOTIDE SEQUENCE</scope>
    <source>
        <strain evidence="1">Bd21</strain>
    </source>
</reference>
<dbReference type="AlphaFoldDB" id="A0A0Q3S4K3"/>
<proteinExistence type="predicted"/>
<accession>A0A0Q3S4K3</accession>
<protein>
    <submittedName>
        <fullName evidence="1 2">Uncharacterized protein</fullName>
    </submittedName>
</protein>
<dbReference type="Proteomes" id="UP000008810">
    <property type="component" value="Chromosome 1"/>
</dbReference>
<evidence type="ECO:0000313" key="3">
    <source>
        <dbReference type="Proteomes" id="UP000008810"/>
    </source>
</evidence>